<organism evidence="1 2">
    <name type="scientific">Halorubrum pallidum</name>
    <dbReference type="NCBI Taxonomy" id="1526114"/>
    <lineage>
        <taxon>Archaea</taxon>
        <taxon>Methanobacteriati</taxon>
        <taxon>Methanobacteriota</taxon>
        <taxon>Stenosarchaea group</taxon>
        <taxon>Halobacteria</taxon>
        <taxon>Halobacteriales</taxon>
        <taxon>Haloferacaceae</taxon>
        <taxon>Halorubrum</taxon>
    </lineage>
</organism>
<sequence length="538" mass="61736">MPGTLSTINWIDSLEVLIDRYDLSAEEFCLVGSASLAAVDLRENGDLDVCFAPSIRESIDVTEFEGIETAPNKYEHIGISDEEILSDDRYHDVVGGFKIIRPEIEYSHKKIRQWEKDIEDIELLEAYKSQTDSWDQTLEVDDYTVDLSHLVHRGVHSLQEDGLLTTLGHGITYLRWHGSLPRGRSDYSGQPTTLPGKAVRSLREDGIRTTLSRGVRLVRLTEPTGLLDRYSGFRRKVKLGTLVDRELELRYPTAKLFEKQYDGETFTRMDIVVRLLAVETLRAGDEIPAVVSKFAEKTGTTLRADIEQYLETWGNEPVTIGYDSSILDANALACAFARTPESVPVRIQSGTTQGACSREWFNSVGFSHEHRQQIETRFAELLYQSNAMFPFMLWPPAQQYREEILSQLQAEKRVHFTTTLELSEEAFESFIWALYESQDDLDPKHIQTKLDCMAPYEKVITIGGVEVPNPRIREGFSNEMIKMKERVREKFTPRLDPDSPEANLLIHAADNYDHNRETWEIVRQYTETDLRDMIRNRD</sequence>
<name>A0ABD5T213_9EURY</name>
<gene>
    <name evidence="1" type="ORF">ACFQDD_06915</name>
</gene>
<keyword evidence="2" id="KW-1185">Reference proteome</keyword>
<dbReference type="EMBL" id="JBHSWT010000314">
    <property type="protein sequence ID" value="MFC6771248.1"/>
    <property type="molecule type" value="Genomic_DNA"/>
</dbReference>
<evidence type="ECO:0000313" key="2">
    <source>
        <dbReference type="Proteomes" id="UP001596274"/>
    </source>
</evidence>
<evidence type="ECO:0000313" key="1">
    <source>
        <dbReference type="EMBL" id="MFC6771248.1"/>
    </source>
</evidence>
<dbReference type="Proteomes" id="UP001596274">
    <property type="component" value="Unassembled WGS sequence"/>
</dbReference>
<proteinExistence type="predicted"/>
<accession>A0ABD5T213</accession>
<evidence type="ECO:0008006" key="3">
    <source>
        <dbReference type="Google" id="ProtNLM"/>
    </source>
</evidence>
<reference evidence="1 2" key="1">
    <citation type="journal article" date="2019" name="Int. J. Syst. Evol. Microbiol.">
        <title>The Global Catalogue of Microorganisms (GCM) 10K type strain sequencing project: providing services to taxonomists for standard genome sequencing and annotation.</title>
        <authorList>
            <consortium name="The Broad Institute Genomics Platform"/>
            <consortium name="The Broad Institute Genome Sequencing Center for Infectious Disease"/>
            <person name="Wu L."/>
            <person name="Ma J."/>
        </authorList>
    </citation>
    <scope>NUCLEOTIDE SEQUENCE [LARGE SCALE GENOMIC DNA]</scope>
    <source>
        <strain evidence="1 2">PJ61</strain>
    </source>
</reference>
<dbReference type="AlphaFoldDB" id="A0ABD5T213"/>
<protein>
    <recommendedName>
        <fullName evidence="3">Polymerase nucleotidyl transferase domain-containing protein</fullName>
    </recommendedName>
</protein>
<comment type="caution">
    <text evidence="1">The sequence shown here is derived from an EMBL/GenBank/DDBJ whole genome shotgun (WGS) entry which is preliminary data.</text>
</comment>